<dbReference type="NCBIfam" id="NF041907">
    <property type="entry name" value="CLCA_X"/>
    <property type="match status" value="1"/>
</dbReference>
<evidence type="ECO:0000313" key="3">
    <source>
        <dbReference type="Proteomes" id="UP001236258"/>
    </source>
</evidence>
<protein>
    <submittedName>
        <fullName evidence="2">CLCA_X family protein</fullName>
    </submittedName>
</protein>
<dbReference type="InterPro" id="IPR041047">
    <property type="entry name" value="LPD1"/>
</dbReference>
<proteinExistence type="predicted"/>
<sequence>MPFSVSRLETVFYRNGPNHRAGADVSFTDIVKLFGFRGIRIGRWVTAEEQQRAANLFFDALCDLQQLLQVPEQVLSLNQTLTLTFGIGGQRGVCAHYQPRGRILALAKNAGAGSLAHEWFHAFDHYIASKVFPGAGNQDFASRCFLHAQRIKPHPLNQLLLDGFKTLLLSPDGSQPSSWFLHCAELDRARNQLYLSQPEELCARAFEAMLQAQPLKSHFLVSGTRQSQLAKAGAYPNTALLQQLGTHWLHYFSTLGLALGKNKHQEL</sequence>
<organism evidence="2 3">
    <name type="scientific">Alkalimonas delamerensis</name>
    <dbReference type="NCBI Taxonomy" id="265981"/>
    <lineage>
        <taxon>Bacteria</taxon>
        <taxon>Pseudomonadati</taxon>
        <taxon>Pseudomonadota</taxon>
        <taxon>Gammaproteobacteria</taxon>
        <taxon>Alkalimonas</taxon>
    </lineage>
</organism>
<dbReference type="Pfam" id="PF18796">
    <property type="entry name" value="LPD1"/>
    <property type="match status" value="1"/>
</dbReference>
<dbReference type="Proteomes" id="UP001236258">
    <property type="component" value="Unassembled WGS sequence"/>
</dbReference>
<accession>A0ABT9GUF4</accession>
<reference evidence="2 3" key="1">
    <citation type="submission" date="2023-08" db="EMBL/GenBank/DDBJ databases">
        <authorList>
            <person name="Joshi A."/>
            <person name="Thite S."/>
        </authorList>
    </citation>
    <scope>NUCLEOTIDE SEQUENCE [LARGE SCALE GENOMIC DNA]</scope>
    <source>
        <strain evidence="2 3">1E1</strain>
    </source>
</reference>
<dbReference type="RefSeq" id="WP_305946292.1">
    <property type="nucleotide sequence ID" value="NZ_JAUZVY010000007.1"/>
</dbReference>
<evidence type="ECO:0000313" key="2">
    <source>
        <dbReference type="EMBL" id="MDP4530261.1"/>
    </source>
</evidence>
<comment type="caution">
    <text evidence="2">The sequence shown here is derived from an EMBL/GenBank/DDBJ whole genome shotgun (WGS) entry which is preliminary data.</text>
</comment>
<gene>
    <name evidence="2" type="ORF">Q3O59_14620</name>
</gene>
<name>A0ABT9GUF4_9GAMM</name>
<dbReference type="EMBL" id="JAUZVY010000007">
    <property type="protein sequence ID" value="MDP4530261.1"/>
    <property type="molecule type" value="Genomic_DNA"/>
</dbReference>
<evidence type="ECO:0000259" key="1">
    <source>
        <dbReference type="Pfam" id="PF18796"/>
    </source>
</evidence>
<keyword evidence="3" id="KW-1185">Reference proteome</keyword>
<feature type="domain" description="Large polyvalent protein-associated" evidence="1">
    <location>
        <begin position="186"/>
        <end position="258"/>
    </location>
</feature>